<evidence type="ECO:0000313" key="2">
    <source>
        <dbReference type="Proteomes" id="UP000012019"/>
    </source>
</evidence>
<dbReference type="PANTHER" id="PTHR40691">
    <property type="entry name" value="(NA+)-NQR MATURATION NQRM"/>
    <property type="match status" value="1"/>
</dbReference>
<dbReference type="STRING" id="1286106.MPL1_01642"/>
<reference evidence="1 2" key="1">
    <citation type="journal article" date="2013" name="Genome Announc.">
        <title>Draft Genome Sequence of Methylophaga lonarensis MPLT, a Haloalkaliphilic (Non-Methane-Utilizing) Methylotroph.</title>
        <authorList>
            <person name="Shetty S.A."/>
            <person name="Marathe N.P."/>
            <person name="Munot H."/>
            <person name="Antony C.P."/>
            <person name="Dhotre D.P."/>
            <person name="Murrell J.C."/>
            <person name="Shouche Y.S."/>
        </authorList>
    </citation>
    <scope>NUCLEOTIDE SEQUENCE [LARGE SCALE GENOMIC DNA]</scope>
    <source>
        <strain evidence="1 2">MPL</strain>
    </source>
</reference>
<name>M7NYY9_9GAMM</name>
<dbReference type="InterPro" id="IPR007495">
    <property type="entry name" value="NqrM"/>
</dbReference>
<keyword evidence="2" id="KW-1185">Reference proteome</keyword>
<sequence length="66" mass="6757">MTTFIATFIILLLVVAGMAIGVLLGRPAIKGSCGGLNNVGLGGSCSGACSAEEKEQCPSRQKHNQH</sequence>
<accession>M7NYY9</accession>
<dbReference type="EMBL" id="APHR01000008">
    <property type="protein sequence ID" value="EMR14053.1"/>
    <property type="molecule type" value="Genomic_DNA"/>
</dbReference>
<dbReference type="RefSeq" id="WP_009725380.1">
    <property type="nucleotide sequence ID" value="NZ_APHR01000008.1"/>
</dbReference>
<evidence type="ECO:0008006" key="3">
    <source>
        <dbReference type="Google" id="ProtNLM"/>
    </source>
</evidence>
<dbReference type="Proteomes" id="UP000012019">
    <property type="component" value="Unassembled WGS sequence"/>
</dbReference>
<evidence type="ECO:0000313" key="1">
    <source>
        <dbReference type="EMBL" id="EMR14053.1"/>
    </source>
</evidence>
<gene>
    <name evidence="1" type="ORF">MPL1_01642</name>
</gene>
<dbReference type="PANTHER" id="PTHR40691:SF3">
    <property type="entry name" value="(NA+)-NQR MATURATION NQRM"/>
    <property type="match status" value="1"/>
</dbReference>
<dbReference type="OrthoDB" id="5296227at2"/>
<organism evidence="1 2">
    <name type="scientific">Methylophaga lonarensis MPL</name>
    <dbReference type="NCBI Taxonomy" id="1286106"/>
    <lineage>
        <taxon>Bacteria</taxon>
        <taxon>Pseudomonadati</taxon>
        <taxon>Pseudomonadota</taxon>
        <taxon>Gammaproteobacteria</taxon>
        <taxon>Thiotrichales</taxon>
        <taxon>Piscirickettsiaceae</taxon>
        <taxon>Methylophaga</taxon>
    </lineage>
</organism>
<dbReference type="PATRIC" id="fig|1286106.3.peg.332"/>
<comment type="caution">
    <text evidence="1">The sequence shown here is derived from an EMBL/GenBank/DDBJ whole genome shotgun (WGS) entry which is preliminary data.</text>
</comment>
<protein>
    <recommendedName>
        <fullName evidence="3">(Na+)-NQR maturation NqrM</fullName>
    </recommendedName>
</protein>
<dbReference type="Pfam" id="PF04400">
    <property type="entry name" value="NqrM"/>
    <property type="match status" value="1"/>
</dbReference>
<dbReference type="AlphaFoldDB" id="M7NYY9"/>
<dbReference type="eggNOG" id="COG2991">
    <property type="taxonomic scope" value="Bacteria"/>
</dbReference>
<proteinExistence type="predicted"/>